<dbReference type="EMBL" id="CATQJA010002043">
    <property type="protein sequence ID" value="CAJ0569523.1"/>
    <property type="molecule type" value="Genomic_DNA"/>
</dbReference>
<evidence type="ECO:0000259" key="1">
    <source>
        <dbReference type="PROSITE" id="PS50181"/>
    </source>
</evidence>
<dbReference type="AlphaFoldDB" id="A0AA36CJ59"/>
<dbReference type="Proteomes" id="UP001177023">
    <property type="component" value="Unassembled WGS sequence"/>
</dbReference>
<evidence type="ECO:0000313" key="2">
    <source>
        <dbReference type="EMBL" id="CAJ0569523.1"/>
    </source>
</evidence>
<feature type="non-terminal residue" evidence="2">
    <location>
        <position position="1"/>
    </location>
</feature>
<evidence type="ECO:0000313" key="3">
    <source>
        <dbReference type="Proteomes" id="UP001177023"/>
    </source>
</evidence>
<sequence length="231" mass="27019">MDFLALPTEIQHRIIRLLDMEDLLNVAPASKRMWQVVECAPGKYWDGTLLWADGREYVYGKYGDYLVRLMYEPTLRMLFANSTVQELSVTRTDAPPFEIKAQRIKISSRVEYRLQVLVNHRPAGTRYRKVVITDLTPNPWLIEWLNEYADEVQCTIASPLPRYLQLRPQRLTLWPSTSDDMNLDRYLMLIIEDKDYMLIAIYSLTETTGNRYGYVNMTIIAVLRSKSLALM</sequence>
<dbReference type="InterPro" id="IPR036047">
    <property type="entry name" value="F-box-like_dom_sf"/>
</dbReference>
<dbReference type="InterPro" id="IPR001810">
    <property type="entry name" value="F-box_dom"/>
</dbReference>
<accession>A0AA36CJ59</accession>
<protein>
    <recommendedName>
        <fullName evidence="1">F-box domain-containing protein</fullName>
    </recommendedName>
</protein>
<dbReference type="PROSITE" id="PS50181">
    <property type="entry name" value="FBOX"/>
    <property type="match status" value="1"/>
</dbReference>
<keyword evidence="3" id="KW-1185">Reference proteome</keyword>
<comment type="caution">
    <text evidence="2">The sequence shown here is derived from an EMBL/GenBank/DDBJ whole genome shotgun (WGS) entry which is preliminary data.</text>
</comment>
<gene>
    <name evidence="2" type="ORF">MSPICULIGERA_LOCUS8000</name>
</gene>
<name>A0AA36CJ59_9BILA</name>
<proteinExistence type="predicted"/>
<reference evidence="2" key="1">
    <citation type="submission" date="2023-06" db="EMBL/GenBank/DDBJ databases">
        <authorList>
            <person name="Delattre M."/>
        </authorList>
    </citation>
    <scope>NUCLEOTIDE SEQUENCE</scope>
    <source>
        <strain evidence="2">AF72</strain>
    </source>
</reference>
<organism evidence="2 3">
    <name type="scientific">Mesorhabditis spiculigera</name>
    <dbReference type="NCBI Taxonomy" id="96644"/>
    <lineage>
        <taxon>Eukaryota</taxon>
        <taxon>Metazoa</taxon>
        <taxon>Ecdysozoa</taxon>
        <taxon>Nematoda</taxon>
        <taxon>Chromadorea</taxon>
        <taxon>Rhabditida</taxon>
        <taxon>Rhabditina</taxon>
        <taxon>Rhabditomorpha</taxon>
        <taxon>Rhabditoidea</taxon>
        <taxon>Rhabditidae</taxon>
        <taxon>Mesorhabditinae</taxon>
        <taxon>Mesorhabditis</taxon>
    </lineage>
</organism>
<dbReference type="SUPFAM" id="SSF81383">
    <property type="entry name" value="F-box domain"/>
    <property type="match status" value="1"/>
</dbReference>
<feature type="domain" description="F-box" evidence="1">
    <location>
        <begin position="1"/>
        <end position="48"/>
    </location>
</feature>